<dbReference type="Pfam" id="PF13279">
    <property type="entry name" value="4HBT_2"/>
    <property type="match status" value="1"/>
</dbReference>
<dbReference type="CDD" id="cd00586">
    <property type="entry name" value="4HBT"/>
    <property type="match status" value="1"/>
</dbReference>
<keyword evidence="5" id="KW-1185">Reference proteome</keyword>
<comment type="similarity">
    <text evidence="1">Belongs to the 4-hydroxybenzoyl-CoA thioesterase family.</text>
</comment>
<dbReference type="EMBL" id="CP018477">
    <property type="protein sequence ID" value="ASV76646.1"/>
    <property type="molecule type" value="Genomic_DNA"/>
</dbReference>
<dbReference type="InterPro" id="IPR029069">
    <property type="entry name" value="HotDog_dom_sf"/>
</dbReference>
<evidence type="ECO:0000256" key="1">
    <source>
        <dbReference type="ARBA" id="ARBA00005953"/>
    </source>
</evidence>
<proteinExistence type="inferred from homology"/>
<dbReference type="OrthoDB" id="9801517at2"/>
<name>A0A286RL04_9BACT</name>
<dbReference type="GO" id="GO:0047617">
    <property type="term" value="F:fatty acyl-CoA hydrolase activity"/>
    <property type="evidence" value="ECO:0007669"/>
    <property type="project" value="TreeGrafter"/>
</dbReference>
<evidence type="ECO:0000313" key="4">
    <source>
        <dbReference type="EMBL" id="ASV76646.1"/>
    </source>
</evidence>
<feature type="region of interest" description="Disordered" evidence="3">
    <location>
        <begin position="135"/>
        <end position="159"/>
    </location>
</feature>
<evidence type="ECO:0000256" key="2">
    <source>
        <dbReference type="ARBA" id="ARBA00022801"/>
    </source>
</evidence>
<reference evidence="4 5" key="1">
    <citation type="journal article" name="Front. Microbiol.">
        <title>Sugar Metabolism of the First Thermophilic Planctomycete Thermogutta terrifontis: Comparative Genomic and Transcriptomic Approaches.</title>
        <authorList>
            <person name="Elcheninov A.G."/>
            <person name="Menzel P."/>
            <person name="Gudbergsdottir S.R."/>
            <person name="Slesarev A.I."/>
            <person name="Kadnikov V.V."/>
            <person name="Krogh A."/>
            <person name="Bonch-Osmolovskaya E.A."/>
            <person name="Peng X."/>
            <person name="Kublanov I.V."/>
        </authorList>
    </citation>
    <scope>NUCLEOTIDE SEQUENCE [LARGE SCALE GENOMIC DNA]</scope>
    <source>
        <strain evidence="4 5">R1</strain>
    </source>
</reference>
<dbReference type="Gene3D" id="3.10.129.10">
    <property type="entry name" value="Hotdog Thioesterase"/>
    <property type="match status" value="1"/>
</dbReference>
<gene>
    <name evidence="4" type="ORF">THTE_4045</name>
</gene>
<evidence type="ECO:0000313" key="5">
    <source>
        <dbReference type="Proteomes" id="UP000215086"/>
    </source>
</evidence>
<dbReference type="AlphaFoldDB" id="A0A286RL04"/>
<dbReference type="KEGG" id="ttf:THTE_4045"/>
<protein>
    <submittedName>
        <fullName evidence="4">Thioesterase superfamily</fullName>
    </submittedName>
</protein>
<dbReference type="RefSeq" id="WP_095416387.1">
    <property type="nucleotide sequence ID" value="NZ_CP018477.1"/>
</dbReference>
<dbReference type="PANTHER" id="PTHR31793:SF27">
    <property type="entry name" value="NOVEL THIOESTERASE SUPERFAMILY DOMAIN AND SAPOSIN A-TYPE DOMAIN CONTAINING PROTEIN (0610012H03RIK)"/>
    <property type="match status" value="1"/>
</dbReference>
<sequence length="159" mass="17690">MTAVFNHHHLVQPEEIDALGHANNVAYVQWLQDAAVAHSTACGWSPDRHLALGAGWVVRSHTIEYLAPARLGDEIVVQTWVADFKKVTSRRKYRIYRSRDGELLARAETLWAFVNYKTGQPTRIPPEIIAAFTISPEDPPPLERGECPAGSGVNRSPPD</sequence>
<dbReference type="PANTHER" id="PTHR31793">
    <property type="entry name" value="4-HYDROXYBENZOYL-COA THIOESTERASE FAMILY MEMBER"/>
    <property type="match status" value="1"/>
</dbReference>
<evidence type="ECO:0000256" key="3">
    <source>
        <dbReference type="SAM" id="MobiDB-lite"/>
    </source>
</evidence>
<organism evidence="4 5">
    <name type="scientific">Thermogutta terrifontis</name>
    <dbReference type="NCBI Taxonomy" id="1331910"/>
    <lineage>
        <taxon>Bacteria</taxon>
        <taxon>Pseudomonadati</taxon>
        <taxon>Planctomycetota</taxon>
        <taxon>Planctomycetia</taxon>
        <taxon>Pirellulales</taxon>
        <taxon>Thermoguttaceae</taxon>
        <taxon>Thermogutta</taxon>
    </lineage>
</organism>
<keyword evidence="2" id="KW-0378">Hydrolase</keyword>
<dbReference type="InterPro" id="IPR050563">
    <property type="entry name" value="4-hydroxybenzoyl-CoA_TE"/>
</dbReference>
<accession>A0A286RL04</accession>
<dbReference type="SUPFAM" id="SSF54637">
    <property type="entry name" value="Thioesterase/thiol ester dehydrase-isomerase"/>
    <property type="match status" value="1"/>
</dbReference>
<dbReference type="Proteomes" id="UP000215086">
    <property type="component" value="Chromosome"/>
</dbReference>